<evidence type="ECO:0000313" key="7">
    <source>
        <dbReference type="EMBL" id="MDT0414825.1"/>
    </source>
</evidence>
<dbReference type="PANTHER" id="PTHR45436">
    <property type="entry name" value="SENSOR HISTIDINE KINASE YKOH"/>
    <property type="match status" value="1"/>
</dbReference>
<gene>
    <name evidence="7" type="ORF">RM574_04920</name>
</gene>
<comment type="catalytic activity">
    <reaction evidence="1">
        <text>ATP + protein L-histidine = ADP + protein N-phospho-L-histidine.</text>
        <dbReference type="EC" id="2.7.13.3"/>
    </reaction>
</comment>
<evidence type="ECO:0000256" key="1">
    <source>
        <dbReference type="ARBA" id="ARBA00000085"/>
    </source>
</evidence>
<dbReference type="GO" id="GO:0004673">
    <property type="term" value="F:protein histidine kinase activity"/>
    <property type="evidence" value="ECO:0007669"/>
    <property type="project" value="UniProtKB-EC"/>
</dbReference>
<keyword evidence="5 7" id="KW-0418">Kinase</keyword>
<feature type="compositionally biased region" description="Basic and acidic residues" evidence="6">
    <location>
        <begin position="428"/>
        <end position="437"/>
    </location>
</feature>
<dbReference type="RefSeq" id="WP_311676680.1">
    <property type="nucleotide sequence ID" value="NZ_JAVRER010000005.1"/>
</dbReference>
<dbReference type="SUPFAM" id="SSF55874">
    <property type="entry name" value="ATPase domain of HSP90 chaperone/DNA topoisomerase II/histidine kinase"/>
    <property type="match status" value="1"/>
</dbReference>
<name>A0ABD5E3G0_9ACTN</name>
<dbReference type="InterPro" id="IPR050428">
    <property type="entry name" value="TCS_sensor_his_kinase"/>
</dbReference>
<feature type="compositionally biased region" description="Basic and acidic residues" evidence="6">
    <location>
        <begin position="467"/>
        <end position="488"/>
    </location>
</feature>
<accession>A0ABD5E3G0</accession>
<evidence type="ECO:0000313" key="8">
    <source>
        <dbReference type="Proteomes" id="UP001183607"/>
    </source>
</evidence>
<evidence type="ECO:0000256" key="3">
    <source>
        <dbReference type="ARBA" id="ARBA00022553"/>
    </source>
</evidence>
<dbReference type="Proteomes" id="UP001183607">
    <property type="component" value="Unassembled WGS sequence"/>
</dbReference>
<dbReference type="EMBL" id="JAVRER010000005">
    <property type="protein sequence ID" value="MDT0414825.1"/>
    <property type="molecule type" value="Genomic_DNA"/>
</dbReference>
<evidence type="ECO:0000256" key="2">
    <source>
        <dbReference type="ARBA" id="ARBA00012438"/>
    </source>
</evidence>
<protein>
    <recommendedName>
        <fullName evidence="2">histidine kinase</fullName>
        <ecNumber evidence="2">2.7.13.3</ecNumber>
    </recommendedName>
</protein>
<keyword evidence="4" id="KW-0808">Transferase</keyword>
<evidence type="ECO:0000256" key="6">
    <source>
        <dbReference type="SAM" id="MobiDB-lite"/>
    </source>
</evidence>
<dbReference type="Gene3D" id="3.30.565.10">
    <property type="entry name" value="Histidine kinase-like ATPase, C-terminal domain"/>
    <property type="match status" value="1"/>
</dbReference>
<reference evidence="8" key="1">
    <citation type="submission" date="2023-07" db="EMBL/GenBank/DDBJ databases">
        <title>30 novel species of actinomycetes from the DSMZ collection.</title>
        <authorList>
            <person name="Nouioui I."/>
        </authorList>
    </citation>
    <scope>NUCLEOTIDE SEQUENCE [LARGE SCALE GENOMIC DNA]</scope>
    <source>
        <strain evidence="8">DSM 41982</strain>
    </source>
</reference>
<dbReference type="PANTHER" id="PTHR45436:SF5">
    <property type="entry name" value="SENSOR HISTIDINE KINASE TRCS"/>
    <property type="match status" value="1"/>
</dbReference>
<evidence type="ECO:0000256" key="5">
    <source>
        <dbReference type="ARBA" id="ARBA00022777"/>
    </source>
</evidence>
<feature type="region of interest" description="Disordered" evidence="6">
    <location>
        <begin position="369"/>
        <end position="524"/>
    </location>
</feature>
<dbReference type="EC" id="2.7.13.3" evidence="2"/>
<feature type="compositionally biased region" description="Basic and acidic residues" evidence="6">
    <location>
        <begin position="445"/>
        <end position="460"/>
    </location>
</feature>
<proteinExistence type="predicted"/>
<keyword evidence="3" id="KW-0597">Phosphoprotein</keyword>
<sequence length="524" mass="55335">MLIEVVAAAVVAGGATAAATGGPLVAARRRARRAGEDIREAYAARDAALAAEGAARAEAGAARTEARTVRETVERETRHLLEARLPALLSHLRTPHVTVPGLLTPELAGTAVDRLHRALLDAVAEGVAAESERVDEAGRAVVRGAMSRVHSLQLRLQDGLSEIQRRHPDADPALMADVLALDMLNELIGRAAQTPALATGSTPMLFRDDTHLVDIAVSAASRVRDFKERVGEPVNHLTRSVGVMAQSVEPLRAVLAELLANAVHFSHGTLKVDVSLHETQTGASVIVEDAGVGLNAEQFARAERLLSGAHPVRLVELGDPPQTGWAAIGALVRQYGFQVSLKKSSYGGVAAVVSVPAALLVEMPEGHAPSVHAPAPVRTPEPAAPLPAGVRSVTRTAETGDPTALPRRRRKTRERGTGGPVAPVAELPRLEPREAKARWGGWQAGRDRGREAVEAVERESAGATPHSTREDTRSPQDPPHSRPSEDVRAAGSGNTPVPPTERAPHEGPRSTPRTAPAQQRGHDL</sequence>
<dbReference type="InterPro" id="IPR036890">
    <property type="entry name" value="HATPase_C_sf"/>
</dbReference>
<comment type="caution">
    <text evidence="7">The sequence shown here is derived from an EMBL/GenBank/DDBJ whole genome shotgun (WGS) entry which is preliminary data.</text>
</comment>
<dbReference type="AlphaFoldDB" id="A0ABD5E3G0"/>
<evidence type="ECO:0000256" key="4">
    <source>
        <dbReference type="ARBA" id="ARBA00022679"/>
    </source>
</evidence>
<organism evidence="7 8">
    <name type="scientific">Streptomyces evansiae</name>
    <dbReference type="NCBI Taxonomy" id="3075535"/>
    <lineage>
        <taxon>Bacteria</taxon>
        <taxon>Bacillati</taxon>
        <taxon>Actinomycetota</taxon>
        <taxon>Actinomycetes</taxon>
        <taxon>Kitasatosporales</taxon>
        <taxon>Streptomycetaceae</taxon>
        <taxon>Streptomyces</taxon>
    </lineage>
</organism>